<feature type="transmembrane region" description="Helical" evidence="1">
    <location>
        <begin position="321"/>
        <end position="343"/>
    </location>
</feature>
<evidence type="ECO:0000259" key="2">
    <source>
        <dbReference type="Pfam" id="PF07786"/>
    </source>
</evidence>
<comment type="caution">
    <text evidence="3">The sequence shown here is derived from an EMBL/GenBank/DDBJ whole genome shotgun (WGS) entry which is preliminary data.</text>
</comment>
<feature type="transmembrane region" description="Helical" evidence="1">
    <location>
        <begin position="363"/>
        <end position="382"/>
    </location>
</feature>
<evidence type="ECO:0000313" key="3">
    <source>
        <dbReference type="EMBL" id="MFD2934172.1"/>
    </source>
</evidence>
<accession>A0ABW6AFH2</accession>
<gene>
    <name evidence="3" type="ORF">ACFS25_10290</name>
</gene>
<reference evidence="4" key="1">
    <citation type="journal article" date="2019" name="Int. J. Syst. Evol. Microbiol.">
        <title>The Global Catalogue of Microorganisms (GCM) 10K type strain sequencing project: providing services to taxonomists for standard genome sequencing and annotation.</title>
        <authorList>
            <consortium name="The Broad Institute Genomics Platform"/>
            <consortium name="The Broad Institute Genome Sequencing Center for Infectious Disease"/>
            <person name="Wu L."/>
            <person name="Ma J."/>
        </authorList>
    </citation>
    <scope>NUCLEOTIDE SEQUENCE [LARGE SCALE GENOMIC DNA]</scope>
    <source>
        <strain evidence="4">KCTC 52490</strain>
    </source>
</reference>
<feature type="transmembrane region" description="Helical" evidence="1">
    <location>
        <begin position="236"/>
        <end position="255"/>
    </location>
</feature>
<dbReference type="Pfam" id="PF07786">
    <property type="entry name" value="HGSNAT_cat"/>
    <property type="match status" value="1"/>
</dbReference>
<feature type="domain" description="Heparan-alpha-glucosaminide N-acetyltransferase catalytic" evidence="2">
    <location>
        <begin position="20"/>
        <end position="233"/>
    </location>
</feature>
<organism evidence="3 4">
    <name type="scientific">Spirosoma flavum</name>
    <dbReference type="NCBI Taxonomy" id="2048557"/>
    <lineage>
        <taxon>Bacteria</taxon>
        <taxon>Pseudomonadati</taxon>
        <taxon>Bacteroidota</taxon>
        <taxon>Cytophagia</taxon>
        <taxon>Cytophagales</taxon>
        <taxon>Cytophagaceae</taxon>
        <taxon>Spirosoma</taxon>
    </lineage>
</organism>
<evidence type="ECO:0000313" key="4">
    <source>
        <dbReference type="Proteomes" id="UP001597512"/>
    </source>
</evidence>
<protein>
    <submittedName>
        <fullName evidence="3">DUF1624 domain-containing protein</fullName>
    </submittedName>
</protein>
<feature type="transmembrane region" description="Helical" evidence="1">
    <location>
        <begin position="98"/>
        <end position="119"/>
    </location>
</feature>
<dbReference type="InterPro" id="IPR012429">
    <property type="entry name" value="HGSNAT_cat"/>
</dbReference>
<keyword evidence="1" id="KW-0472">Membrane</keyword>
<dbReference type="EMBL" id="JBHUOM010000002">
    <property type="protein sequence ID" value="MFD2934172.1"/>
    <property type="molecule type" value="Genomic_DNA"/>
</dbReference>
<feature type="transmembrane region" description="Helical" evidence="1">
    <location>
        <begin position="60"/>
        <end position="86"/>
    </location>
</feature>
<name>A0ABW6AFH2_9BACT</name>
<feature type="transmembrane region" description="Helical" evidence="1">
    <location>
        <begin position="283"/>
        <end position="301"/>
    </location>
</feature>
<keyword evidence="4" id="KW-1185">Reference proteome</keyword>
<feature type="transmembrane region" description="Helical" evidence="1">
    <location>
        <begin position="201"/>
        <end position="224"/>
    </location>
</feature>
<feature type="transmembrane region" description="Helical" evidence="1">
    <location>
        <begin position="21"/>
        <end position="40"/>
    </location>
</feature>
<keyword evidence="1" id="KW-1133">Transmembrane helix</keyword>
<feature type="transmembrane region" description="Helical" evidence="1">
    <location>
        <begin position="125"/>
        <end position="145"/>
    </location>
</feature>
<proteinExistence type="predicted"/>
<evidence type="ECO:0000256" key="1">
    <source>
        <dbReference type="SAM" id="Phobius"/>
    </source>
</evidence>
<dbReference type="PANTHER" id="PTHR40407">
    <property type="entry name" value="MEMBRANE PROTEIN-LIKE PROTEIN"/>
    <property type="match status" value="1"/>
</dbReference>
<keyword evidence="1" id="KW-0812">Transmembrane</keyword>
<dbReference type="PANTHER" id="PTHR40407:SF1">
    <property type="entry name" value="HEPARAN-ALPHA-GLUCOSAMINIDE N-ACETYLTRANSFERASE CATALYTIC DOMAIN-CONTAINING PROTEIN"/>
    <property type="match status" value="1"/>
</dbReference>
<dbReference type="RefSeq" id="WP_381499587.1">
    <property type="nucleotide sequence ID" value="NZ_JBHUOM010000002.1"/>
</dbReference>
<sequence>MQDILYKQADSMGVSQRTARLIPIDSLRGLIIILMALDHVRDFWSSFPYRPDDVSQTSVFLFLTRWVTHFCAPTFVFLAGISIFLYQQKQTDKRAVSLFLLKRGVWMIFLELVIINFLWQFSYHVVFIQVIWVIGWSMVSMALLIWLPRWSLLVITLVLIGGHQLLSTIEPQQLTVNTLGWVFFHKPALFLSLGDGLPPLFAVYPLIPWVAVMLAGYLIGAWFINSPEYRKRHLRWLGWGLLLFFVILRATNVYGDPHPWSVQNRGLIYSALSFINVSKYPPSLLYLCLTLGVACLLLATLEGVQSRASQLLMVFGKVPLFFYLLHIPLINAGAMVWTYIAFGRPVNFFFAPSKSWPSTYEPHLWRTYVVWIIVLTGLYVACRWYGRYKQTHSSWWLTYL</sequence>
<feature type="transmembrane region" description="Helical" evidence="1">
    <location>
        <begin position="152"/>
        <end position="169"/>
    </location>
</feature>
<dbReference type="Proteomes" id="UP001597512">
    <property type="component" value="Unassembled WGS sequence"/>
</dbReference>